<comment type="caution">
    <text evidence="2">The sequence shown here is derived from an EMBL/GenBank/DDBJ whole genome shotgun (WGS) entry which is preliminary data.</text>
</comment>
<dbReference type="Proteomes" id="UP000297567">
    <property type="component" value="Unassembled WGS sequence"/>
</dbReference>
<sequence length="483" mass="53528">MFTPGQYSLEQILEIRKAFEANTAANGVTPFVDPNNPGAALSMQSLDKTFVAIVSSNVHFKFLSQIPKRGVKQVLAEYNKQDSHGGGWYNSSFLGQSDEPDFRDASLQRLFDEVCYIGEGFDYNKVVDTVDNVQDPSIIQGNSALRRGMENLSRSVWFGSKAINKLTCDGFLTRVRDTNDEFVMDARGQLPDVDEMKYHTSDIASSFFGLPNKAWMHPQTKALFDQVYQGSREFVFQNAAQNPGNVGQGNVIKGLYDSSSKNEFLLYETDIFMDKHNWRVPMRKSESTGELIEGPTSLSESPNTPSLAVEPVVSDANSKFTTDAGVHRYRVASGGLRHWSAACESEQVTVPSGGGAELTITPANTGNPATRFAIFRSIKPGSTDIRYMREIVRTPGATTVFVDLNEDIPGTTIMVIGDFNAMSGVDETRTYVLSELLPFTKTLFPYGAGGRIRSKLGMVEWYGVPQIFAPEKFRVWKNIPVRT</sequence>
<proteinExistence type="predicted"/>
<name>A0A4Z0ZW82_9LEPT</name>
<feature type="compositionally biased region" description="Polar residues" evidence="1">
    <location>
        <begin position="296"/>
        <end position="306"/>
    </location>
</feature>
<keyword evidence="3" id="KW-1185">Reference proteome</keyword>
<reference evidence="2" key="1">
    <citation type="journal article" date="2019" name="PLoS Negl. Trop. Dis.">
        <title>Revisiting the worldwide diversity of Leptospira species in the environment.</title>
        <authorList>
            <person name="Vincent A.T."/>
            <person name="Schiettekatte O."/>
            <person name="Bourhy P."/>
            <person name="Veyrier F.J."/>
            <person name="Picardeau M."/>
        </authorList>
    </citation>
    <scope>NUCLEOTIDE SEQUENCE [LARGE SCALE GENOMIC DNA]</scope>
    <source>
        <strain evidence="2">201702451</strain>
    </source>
</reference>
<organism evidence="2 3">
    <name type="scientific">Leptospira jelokensis</name>
    <dbReference type="NCBI Taxonomy" id="2484931"/>
    <lineage>
        <taxon>Bacteria</taxon>
        <taxon>Pseudomonadati</taxon>
        <taxon>Spirochaetota</taxon>
        <taxon>Spirochaetia</taxon>
        <taxon>Leptospirales</taxon>
        <taxon>Leptospiraceae</taxon>
        <taxon>Leptospira</taxon>
    </lineage>
</organism>
<feature type="region of interest" description="Disordered" evidence="1">
    <location>
        <begin position="286"/>
        <end position="306"/>
    </location>
</feature>
<evidence type="ECO:0000313" key="3">
    <source>
        <dbReference type="Proteomes" id="UP000297567"/>
    </source>
</evidence>
<protein>
    <submittedName>
        <fullName evidence="2">Capsid protein</fullName>
    </submittedName>
</protein>
<evidence type="ECO:0000313" key="2">
    <source>
        <dbReference type="EMBL" id="TGL58627.1"/>
    </source>
</evidence>
<dbReference type="RefSeq" id="WP_135645114.1">
    <property type="nucleotide sequence ID" value="NZ_RQGH01000035.1"/>
</dbReference>
<gene>
    <name evidence="2" type="ORF">EHQ62_17175</name>
</gene>
<dbReference type="AlphaFoldDB" id="A0A4Z0ZW82"/>
<evidence type="ECO:0000256" key="1">
    <source>
        <dbReference type="SAM" id="MobiDB-lite"/>
    </source>
</evidence>
<accession>A0A4Z0ZW82</accession>
<dbReference type="EMBL" id="RQGH01000035">
    <property type="protein sequence ID" value="TGL58627.1"/>
    <property type="molecule type" value="Genomic_DNA"/>
</dbReference>